<dbReference type="GO" id="GO:0003677">
    <property type="term" value="F:DNA binding"/>
    <property type="evidence" value="ECO:0007669"/>
    <property type="project" value="UniProtKB-KW"/>
</dbReference>
<dbReference type="AlphaFoldDB" id="A0A9J6AG17"/>
<dbReference type="PANTHER" id="PTHR33400:SF10">
    <property type="entry name" value="ZINC FINGER CCCH DOMAIN-CONTAINING PROTEIN 45-LIKE"/>
    <property type="match status" value="1"/>
</dbReference>
<gene>
    <name evidence="2" type="ORF">H5410_008571</name>
</gene>
<comment type="caution">
    <text evidence="2">The sequence shown here is derived from an EMBL/GenBank/DDBJ whole genome shotgun (WGS) entry which is preliminary data.</text>
</comment>
<dbReference type="OrthoDB" id="1930524at2759"/>
<evidence type="ECO:0000256" key="1">
    <source>
        <dbReference type="ARBA" id="ARBA00023125"/>
    </source>
</evidence>
<organism evidence="2 3">
    <name type="scientific">Solanum commersonii</name>
    <name type="common">Commerson's wild potato</name>
    <name type="synonym">Commerson's nightshade</name>
    <dbReference type="NCBI Taxonomy" id="4109"/>
    <lineage>
        <taxon>Eukaryota</taxon>
        <taxon>Viridiplantae</taxon>
        <taxon>Streptophyta</taxon>
        <taxon>Embryophyta</taxon>
        <taxon>Tracheophyta</taxon>
        <taxon>Spermatophyta</taxon>
        <taxon>Magnoliopsida</taxon>
        <taxon>eudicotyledons</taxon>
        <taxon>Gunneridae</taxon>
        <taxon>Pentapetalae</taxon>
        <taxon>asterids</taxon>
        <taxon>lamiids</taxon>
        <taxon>Solanales</taxon>
        <taxon>Solanaceae</taxon>
        <taxon>Solanoideae</taxon>
        <taxon>Solaneae</taxon>
        <taxon>Solanum</taxon>
    </lineage>
</organism>
<proteinExistence type="predicted"/>
<name>A0A9J6AG17_SOLCO</name>
<protein>
    <submittedName>
        <fullName evidence="2">Uncharacterized protein</fullName>
    </submittedName>
</protein>
<dbReference type="Proteomes" id="UP000824120">
    <property type="component" value="Chromosome 2"/>
</dbReference>
<reference evidence="2 3" key="1">
    <citation type="submission" date="2020-09" db="EMBL/GenBank/DDBJ databases">
        <title>De no assembly of potato wild relative species, Solanum commersonii.</title>
        <authorList>
            <person name="Cho K."/>
        </authorList>
    </citation>
    <scope>NUCLEOTIDE SEQUENCE [LARGE SCALE GENOMIC DNA]</scope>
    <source>
        <strain evidence="2">LZ3.2</strain>
        <tissue evidence="2">Leaf</tissue>
    </source>
</reference>
<sequence>MFGQGKSDMTGRDKDYRYMATSDLLNERLSTVPILNKFAYFTIQQVKHYREEDCPSKVGRGSQQHPQLQRMHQSIFHLNEEWHVVTSEESKEAGDQDHKKKRVRLSLCRSAIPPKYF</sequence>
<keyword evidence="1" id="KW-0238">DNA-binding</keyword>
<keyword evidence="3" id="KW-1185">Reference proteome</keyword>
<dbReference type="EMBL" id="JACXVP010000002">
    <property type="protein sequence ID" value="KAG5623353.1"/>
    <property type="molecule type" value="Genomic_DNA"/>
</dbReference>
<evidence type="ECO:0000313" key="2">
    <source>
        <dbReference type="EMBL" id="KAG5623353.1"/>
    </source>
</evidence>
<evidence type="ECO:0000313" key="3">
    <source>
        <dbReference type="Proteomes" id="UP000824120"/>
    </source>
</evidence>
<dbReference type="PANTHER" id="PTHR33400">
    <property type="entry name" value="ZINC FINGER CCCH DOMAIN-CONTAINING PROTEIN 6-RELATED"/>
    <property type="match status" value="1"/>
</dbReference>
<accession>A0A9J6AG17</accession>